<evidence type="ECO:0000313" key="1">
    <source>
        <dbReference type="EMBL" id="ORE16680.1"/>
    </source>
</evidence>
<name>A0A1X0RXC9_RHIZD</name>
<dbReference type="AlphaFoldDB" id="A0A1X0RXC9"/>
<reference evidence="1 2" key="1">
    <citation type="journal article" date="2016" name="Proc. Natl. Acad. Sci. U.S.A.">
        <title>Lipid metabolic changes in an early divergent fungus govern the establishment of a mutualistic symbiosis with endobacteria.</title>
        <authorList>
            <person name="Lastovetsky O.A."/>
            <person name="Gaspar M.L."/>
            <person name="Mondo S.J."/>
            <person name="LaButti K.M."/>
            <person name="Sandor L."/>
            <person name="Grigoriev I.V."/>
            <person name="Henry S.A."/>
            <person name="Pawlowska T.E."/>
        </authorList>
    </citation>
    <scope>NUCLEOTIDE SEQUENCE [LARGE SCALE GENOMIC DNA]</scope>
    <source>
        <strain evidence="1 2">ATCC 11559</strain>
    </source>
</reference>
<dbReference type="Proteomes" id="UP000242381">
    <property type="component" value="Unassembled WGS sequence"/>
</dbReference>
<dbReference type="VEuPathDB" id="FungiDB:BCV72DRAFT_245822"/>
<evidence type="ECO:0000313" key="2">
    <source>
        <dbReference type="Proteomes" id="UP000242381"/>
    </source>
</evidence>
<sequence length="89" mass="10289">MGADQYFSKCADIPTGEWNEGFVFRVSYHAQLFNTIEVGYIHIYMHTLIVQKFDLYDKSHKIWSSAMKHIGKAKLKLSSLSGREKVFVT</sequence>
<protein>
    <submittedName>
        <fullName evidence="1">Uncharacterized protein</fullName>
    </submittedName>
</protein>
<dbReference type="OMA" id="KIWSSAM"/>
<accession>A0A1X0RXC9</accession>
<organism evidence="1 2">
    <name type="scientific">Rhizopus microsporus</name>
    <dbReference type="NCBI Taxonomy" id="58291"/>
    <lineage>
        <taxon>Eukaryota</taxon>
        <taxon>Fungi</taxon>
        <taxon>Fungi incertae sedis</taxon>
        <taxon>Mucoromycota</taxon>
        <taxon>Mucoromycotina</taxon>
        <taxon>Mucoromycetes</taxon>
        <taxon>Mucorales</taxon>
        <taxon>Mucorineae</taxon>
        <taxon>Rhizopodaceae</taxon>
        <taxon>Rhizopus</taxon>
    </lineage>
</organism>
<gene>
    <name evidence="1" type="ORF">BCV71DRAFT_183008</name>
</gene>
<proteinExistence type="predicted"/>
<dbReference type="EMBL" id="KV921378">
    <property type="protein sequence ID" value="ORE16680.1"/>
    <property type="molecule type" value="Genomic_DNA"/>
</dbReference>